<dbReference type="InterPro" id="IPR001623">
    <property type="entry name" value="DnaJ_domain"/>
</dbReference>
<organism evidence="4 5">
    <name type="scientific">Sphingosinicella microcystinivorans</name>
    <dbReference type="NCBI Taxonomy" id="335406"/>
    <lineage>
        <taxon>Bacteria</taxon>
        <taxon>Pseudomonadati</taxon>
        <taxon>Pseudomonadota</taxon>
        <taxon>Alphaproteobacteria</taxon>
        <taxon>Sphingomonadales</taxon>
        <taxon>Sphingosinicellaceae</taxon>
        <taxon>Sphingosinicella</taxon>
    </lineage>
</organism>
<name>A0ABX9T2P7_SPHMI</name>
<evidence type="ECO:0000259" key="3">
    <source>
        <dbReference type="PROSITE" id="PS50076"/>
    </source>
</evidence>
<dbReference type="SUPFAM" id="SSF46565">
    <property type="entry name" value="Chaperone J-domain"/>
    <property type="match status" value="1"/>
</dbReference>
<gene>
    <name evidence="4" type="ORF">DFR51_1136</name>
</gene>
<reference evidence="4 5" key="1">
    <citation type="submission" date="2018-10" db="EMBL/GenBank/DDBJ databases">
        <title>Genomic Encyclopedia of Type Strains, Phase IV (KMG-IV): sequencing the most valuable type-strain genomes for metagenomic binning, comparative biology and taxonomic classification.</title>
        <authorList>
            <person name="Goeker M."/>
        </authorList>
    </citation>
    <scope>NUCLEOTIDE SEQUENCE [LARGE SCALE GENOMIC DNA]</scope>
    <source>
        <strain evidence="4 5">DSM 19791</strain>
    </source>
</reference>
<dbReference type="PRINTS" id="PR00625">
    <property type="entry name" value="JDOMAIN"/>
</dbReference>
<dbReference type="InterPro" id="IPR002939">
    <property type="entry name" value="DnaJ_C"/>
</dbReference>
<accession>A0ABX9T2P7</accession>
<keyword evidence="5" id="KW-1185">Reference proteome</keyword>
<protein>
    <submittedName>
        <fullName evidence="4">DnaJ-like protein</fullName>
    </submittedName>
</protein>
<evidence type="ECO:0000256" key="1">
    <source>
        <dbReference type="ARBA" id="ARBA00023186"/>
    </source>
</evidence>
<dbReference type="InterPro" id="IPR018253">
    <property type="entry name" value="DnaJ_domain_CS"/>
</dbReference>
<sequence>MVSVGTMSDLYSTLGVKRGASDAEIKSAYRKLAKELHPDRNKDNPKAAEKFSEVTAAYDLLSDKDKRAQYDRGEIDEQGNPKMPFGFGGGPGGGYSRTHTGGAGMGGEDFSFSGAADDLLSELFGRGRRGGGGGGFGGFDFGGGAGPRQAPPKGRNVAYKLAVDFTEAAELKPQRVTLASGKTVDLKLPAGFAEGQQIRLAGQGEPGPGGNGDAIVTLRTAPHRFFKRDGDDIRLDLPIRLDEAVLGAKVKAPTTSGSVMLSVPPGASSGKVLRLKGKGFHRKDGGRGDLLVTLVIAIPESDAALKTFAEGWDSGKAHDPRAGMA</sequence>
<dbReference type="PROSITE" id="PS50076">
    <property type="entry name" value="DNAJ_2"/>
    <property type="match status" value="1"/>
</dbReference>
<dbReference type="Gene3D" id="1.10.287.110">
    <property type="entry name" value="DnaJ domain"/>
    <property type="match status" value="1"/>
</dbReference>
<dbReference type="InterPro" id="IPR008971">
    <property type="entry name" value="HSP40/DnaJ_pept-bd"/>
</dbReference>
<evidence type="ECO:0000313" key="4">
    <source>
        <dbReference type="EMBL" id="RKS91570.1"/>
    </source>
</evidence>
<evidence type="ECO:0000313" key="5">
    <source>
        <dbReference type="Proteomes" id="UP000276029"/>
    </source>
</evidence>
<proteinExistence type="predicted"/>
<evidence type="ECO:0000256" key="2">
    <source>
        <dbReference type="SAM" id="MobiDB-lite"/>
    </source>
</evidence>
<dbReference type="SMART" id="SM00271">
    <property type="entry name" value="DnaJ"/>
    <property type="match status" value="1"/>
</dbReference>
<dbReference type="CDD" id="cd06257">
    <property type="entry name" value="DnaJ"/>
    <property type="match status" value="1"/>
</dbReference>
<feature type="region of interest" description="Disordered" evidence="2">
    <location>
        <begin position="73"/>
        <end position="102"/>
    </location>
</feature>
<dbReference type="PROSITE" id="PS00636">
    <property type="entry name" value="DNAJ_1"/>
    <property type="match status" value="1"/>
</dbReference>
<feature type="domain" description="J" evidence="3">
    <location>
        <begin position="9"/>
        <end position="74"/>
    </location>
</feature>
<dbReference type="EMBL" id="RBWX01000007">
    <property type="protein sequence ID" value="RKS91570.1"/>
    <property type="molecule type" value="Genomic_DNA"/>
</dbReference>
<dbReference type="InterPro" id="IPR036869">
    <property type="entry name" value="J_dom_sf"/>
</dbReference>
<dbReference type="Proteomes" id="UP000276029">
    <property type="component" value="Unassembled WGS sequence"/>
</dbReference>
<dbReference type="CDD" id="cd10747">
    <property type="entry name" value="DnaJ_C"/>
    <property type="match status" value="1"/>
</dbReference>
<dbReference type="PANTHER" id="PTHR43096:SF52">
    <property type="entry name" value="DNAJ HOMOLOG 1, MITOCHONDRIAL-RELATED"/>
    <property type="match status" value="1"/>
</dbReference>
<feature type="compositionally biased region" description="Gly residues" evidence="2">
    <location>
        <begin position="86"/>
        <end position="102"/>
    </location>
</feature>
<dbReference type="Pfam" id="PF01556">
    <property type="entry name" value="DnaJ_C"/>
    <property type="match status" value="1"/>
</dbReference>
<dbReference type="SUPFAM" id="SSF49493">
    <property type="entry name" value="HSP40/DnaJ peptide-binding domain"/>
    <property type="match status" value="2"/>
</dbReference>
<dbReference type="Gene3D" id="2.60.260.20">
    <property type="entry name" value="Urease metallochaperone UreE, N-terminal domain"/>
    <property type="match status" value="2"/>
</dbReference>
<comment type="caution">
    <text evidence="4">The sequence shown here is derived from an EMBL/GenBank/DDBJ whole genome shotgun (WGS) entry which is preliminary data.</text>
</comment>
<dbReference type="PANTHER" id="PTHR43096">
    <property type="entry name" value="DNAJ HOMOLOG 1, MITOCHONDRIAL-RELATED"/>
    <property type="match status" value="1"/>
</dbReference>
<keyword evidence="1" id="KW-0143">Chaperone</keyword>
<dbReference type="Pfam" id="PF00226">
    <property type="entry name" value="DnaJ"/>
    <property type="match status" value="1"/>
</dbReference>